<evidence type="ECO:0000313" key="3">
    <source>
        <dbReference type="EMBL" id="GMI03765.1"/>
    </source>
</evidence>
<sequence length="573" mass="65279">MIADSTWTVSTLRSSLDDLNINWNRKCKKKDLIILYNNHHEKETEKERYISVDDSNISSSNISSNNTHSSNISSSNISSSNILSGINLFHKSLYILLTYELLTRIYYVDAFYGNESTHPIDILLNEDKIDSSFYYVSYLHIISSFSSVNFTGLLLLQSLLSFLTIIKPSPILCTLNWYLYLSLTLRNTWLSYILDRYFHYFLFLSIFTSSKNVQIRKAGAWAARLQIMWIYFDAGLGKVSDPLRGWTTEPVQIEGMTILPALDSYTRHNLPARIMYTLLTPTGLKYLTPVVAWAEVVLPFLSLLCSFFRLPSLQKTSAFLLMGLHLGIGLTINNTALLSLVACSTLLLLLPLSLPPSSFHPPSVLLLLLAFTSCLYFETSSLSTCSQSTSLLPTLLHNRWNVFTSSETYVTWEIAPALLSDSSIIDAWSGGKVSYEIPGSGAGSTTTPRRGRYRSFPYLKDFKSQRSKSSLWNYLCHEFEENNDDLKIVKYNFFMLQSSVLPNLTFGPTSKRRIISWDCGKGEEIFGEDSEEGYQFKNKDEKTMRAREEFNKRHQETVKPNKVRTRGTVNEEL</sequence>
<keyword evidence="4" id="KW-1185">Reference proteome</keyword>
<evidence type="ECO:0000256" key="2">
    <source>
        <dbReference type="SAM" id="Phobius"/>
    </source>
</evidence>
<evidence type="ECO:0000313" key="4">
    <source>
        <dbReference type="Proteomes" id="UP001165160"/>
    </source>
</evidence>
<keyword evidence="2" id="KW-0812">Transmembrane</keyword>
<dbReference type="PANTHER" id="PTHR39535">
    <property type="entry name" value="SPORULATION-DELAYING PROTEIN SDPB"/>
    <property type="match status" value="1"/>
</dbReference>
<protein>
    <recommendedName>
        <fullName evidence="5">HTTM domain-containing protein</fullName>
    </recommendedName>
</protein>
<dbReference type="InterPro" id="IPR052964">
    <property type="entry name" value="Sporulation_signal_mat"/>
</dbReference>
<accession>A0A9W7CDK3</accession>
<gene>
    <name evidence="3" type="ORF">TrVE_jg5425</name>
</gene>
<keyword evidence="2" id="KW-1133">Transmembrane helix</keyword>
<organism evidence="3 4">
    <name type="scientific">Triparma verrucosa</name>
    <dbReference type="NCBI Taxonomy" id="1606542"/>
    <lineage>
        <taxon>Eukaryota</taxon>
        <taxon>Sar</taxon>
        <taxon>Stramenopiles</taxon>
        <taxon>Ochrophyta</taxon>
        <taxon>Bolidophyceae</taxon>
        <taxon>Parmales</taxon>
        <taxon>Triparmaceae</taxon>
        <taxon>Triparma</taxon>
    </lineage>
</organism>
<dbReference type="PANTHER" id="PTHR39535:SF2">
    <property type="entry name" value="HTTM DOMAIN-CONTAINING PROTEIN"/>
    <property type="match status" value="1"/>
</dbReference>
<keyword evidence="2" id="KW-0472">Membrane</keyword>
<feature type="transmembrane region" description="Helical" evidence="2">
    <location>
        <begin position="286"/>
        <end position="307"/>
    </location>
</feature>
<comment type="caution">
    <text evidence="3">The sequence shown here is derived from an EMBL/GenBank/DDBJ whole genome shotgun (WGS) entry which is preliminary data.</text>
</comment>
<dbReference type="EMBL" id="BRXX01000307">
    <property type="protein sequence ID" value="GMI03765.1"/>
    <property type="molecule type" value="Genomic_DNA"/>
</dbReference>
<reference evidence="4" key="1">
    <citation type="journal article" date="2023" name="Commun. Biol.">
        <title>Genome analysis of Parmales, the sister group of diatoms, reveals the evolutionary specialization of diatoms from phago-mixotrophs to photoautotrophs.</title>
        <authorList>
            <person name="Ban H."/>
            <person name="Sato S."/>
            <person name="Yoshikawa S."/>
            <person name="Yamada K."/>
            <person name="Nakamura Y."/>
            <person name="Ichinomiya M."/>
            <person name="Sato N."/>
            <person name="Blanc-Mathieu R."/>
            <person name="Endo H."/>
            <person name="Kuwata A."/>
            <person name="Ogata H."/>
        </authorList>
    </citation>
    <scope>NUCLEOTIDE SEQUENCE [LARGE SCALE GENOMIC DNA]</scope>
    <source>
        <strain evidence="4">NIES 3699</strain>
    </source>
</reference>
<feature type="region of interest" description="Disordered" evidence="1">
    <location>
        <begin position="551"/>
        <end position="573"/>
    </location>
</feature>
<feature type="transmembrane region" description="Helical" evidence="2">
    <location>
        <begin position="319"/>
        <end position="347"/>
    </location>
</feature>
<evidence type="ECO:0000256" key="1">
    <source>
        <dbReference type="SAM" id="MobiDB-lite"/>
    </source>
</evidence>
<evidence type="ECO:0008006" key="5">
    <source>
        <dbReference type="Google" id="ProtNLM"/>
    </source>
</evidence>
<dbReference type="Proteomes" id="UP001165160">
    <property type="component" value="Unassembled WGS sequence"/>
</dbReference>
<proteinExistence type="predicted"/>
<dbReference type="AlphaFoldDB" id="A0A9W7CDK3"/>
<name>A0A9W7CDK3_9STRA</name>